<evidence type="ECO:0000313" key="2">
    <source>
        <dbReference type="Proteomes" id="UP001151760"/>
    </source>
</evidence>
<dbReference type="EMBL" id="BQNB010014406">
    <property type="protein sequence ID" value="GJT27758.1"/>
    <property type="molecule type" value="Genomic_DNA"/>
</dbReference>
<accession>A0ABQ5CLR2</accession>
<dbReference type="InterPro" id="IPR043128">
    <property type="entry name" value="Rev_trsase/Diguanyl_cyclase"/>
</dbReference>
<proteinExistence type="predicted"/>
<sequence>MPLPFRHMLQRCEDTNLSLNWEKSHFMVKEGIVLGHKISKKGIEVDKAKIDVIAKLPSFHHCKELGVFFVLRTIALKYLFAKKDARRDCSDGFPPPRFDFKVIILKERELAAIHLSRLEKPNPWFARFAKFHAGNFVVKGISSDRRCVHGKEALDISMLATMDPGGHHGANSQQKILTPLAKGHAEYMELLTALHAYHHKTRGQAGRGLPDYEDSSVLSSSRVSHLQLQLGIDI</sequence>
<protein>
    <recommendedName>
        <fullName evidence="3">Reverse transcriptase domain-containing protein</fullName>
    </recommendedName>
</protein>
<dbReference type="Gene3D" id="3.30.70.270">
    <property type="match status" value="1"/>
</dbReference>
<gene>
    <name evidence="1" type="ORF">Tco_0908033</name>
</gene>
<dbReference type="InterPro" id="IPR043502">
    <property type="entry name" value="DNA/RNA_pol_sf"/>
</dbReference>
<comment type="caution">
    <text evidence="1">The sequence shown here is derived from an EMBL/GenBank/DDBJ whole genome shotgun (WGS) entry which is preliminary data.</text>
</comment>
<name>A0ABQ5CLR2_9ASTR</name>
<dbReference type="Proteomes" id="UP001151760">
    <property type="component" value="Unassembled WGS sequence"/>
</dbReference>
<keyword evidence="2" id="KW-1185">Reference proteome</keyword>
<organism evidence="1 2">
    <name type="scientific">Tanacetum coccineum</name>
    <dbReference type="NCBI Taxonomy" id="301880"/>
    <lineage>
        <taxon>Eukaryota</taxon>
        <taxon>Viridiplantae</taxon>
        <taxon>Streptophyta</taxon>
        <taxon>Embryophyta</taxon>
        <taxon>Tracheophyta</taxon>
        <taxon>Spermatophyta</taxon>
        <taxon>Magnoliopsida</taxon>
        <taxon>eudicotyledons</taxon>
        <taxon>Gunneridae</taxon>
        <taxon>Pentapetalae</taxon>
        <taxon>asterids</taxon>
        <taxon>campanulids</taxon>
        <taxon>Asterales</taxon>
        <taxon>Asteraceae</taxon>
        <taxon>Asteroideae</taxon>
        <taxon>Anthemideae</taxon>
        <taxon>Anthemidinae</taxon>
        <taxon>Tanacetum</taxon>
    </lineage>
</organism>
<evidence type="ECO:0000313" key="1">
    <source>
        <dbReference type="EMBL" id="GJT27758.1"/>
    </source>
</evidence>
<evidence type="ECO:0008006" key="3">
    <source>
        <dbReference type="Google" id="ProtNLM"/>
    </source>
</evidence>
<dbReference type="SUPFAM" id="SSF56672">
    <property type="entry name" value="DNA/RNA polymerases"/>
    <property type="match status" value="1"/>
</dbReference>
<reference evidence="1" key="2">
    <citation type="submission" date="2022-01" db="EMBL/GenBank/DDBJ databases">
        <authorList>
            <person name="Yamashiro T."/>
            <person name="Shiraishi A."/>
            <person name="Satake H."/>
            <person name="Nakayama K."/>
        </authorList>
    </citation>
    <scope>NUCLEOTIDE SEQUENCE</scope>
</reference>
<reference evidence="1" key="1">
    <citation type="journal article" date="2022" name="Int. J. Mol. Sci.">
        <title>Draft Genome of Tanacetum Coccineum: Genomic Comparison of Closely Related Tanacetum-Family Plants.</title>
        <authorList>
            <person name="Yamashiro T."/>
            <person name="Shiraishi A."/>
            <person name="Nakayama K."/>
            <person name="Satake H."/>
        </authorList>
    </citation>
    <scope>NUCLEOTIDE SEQUENCE</scope>
</reference>